<feature type="transmembrane region" description="Helical" evidence="9">
    <location>
        <begin position="12"/>
        <end position="32"/>
    </location>
</feature>
<reference evidence="10" key="2">
    <citation type="submission" date="2020-09" db="EMBL/GenBank/DDBJ databases">
        <authorList>
            <person name="Sun Q."/>
            <person name="Zhou Y."/>
        </authorList>
    </citation>
    <scope>NUCLEOTIDE SEQUENCE</scope>
    <source>
        <strain evidence="10">CGMCC 1.15725</strain>
    </source>
</reference>
<evidence type="ECO:0000256" key="8">
    <source>
        <dbReference type="ARBA" id="ARBA00023136"/>
    </source>
</evidence>
<keyword evidence="8 9" id="KW-0472">Membrane</keyword>
<dbReference type="AlphaFoldDB" id="A0A8J3E7Q3"/>
<keyword evidence="7 9" id="KW-1133">Transmembrane helix</keyword>
<evidence type="ECO:0000256" key="1">
    <source>
        <dbReference type="ARBA" id="ARBA00004429"/>
    </source>
</evidence>
<keyword evidence="6 9" id="KW-0812">Transmembrane</keyword>
<dbReference type="Proteomes" id="UP000646365">
    <property type="component" value="Unassembled WGS sequence"/>
</dbReference>
<dbReference type="GO" id="GO:0055085">
    <property type="term" value="P:transmembrane transport"/>
    <property type="evidence" value="ECO:0007669"/>
    <property type="project" value="InterPro"/>
</dbReference>
<evidence type="ECO:0000256" key="4">
    <source>
        <dbReference type="ARBA" id="ARBA00022475"/>
    </source>
</evidence>
<keyword evidence="11" id="KW-1185">Reference proteome</keyword>
<protein>
    <recommendedName>
        <fullName evidence="2">Lipopolysaccharide export system permease protein LptF</fullName>
    </recommendedName>
</protein>
<dbReference type="Pfam" id="PF03739">
    <property type="entry name" value="LptF_LptG"/>
    <property type="match status" value="1"/>
</dbReference>
<accession>A0A8J3E7Q3</accession>
<feature type="transmembrane region" description="Helical" evidence="9">
    <location>
        <begin position="98"/>
        <end position="120"/>
    </location>
</feature>
<evidence type="ECO:0000256" key="6">
    <source>
        <dbReference type="ARBA" id="ARBA00022692"/>
    </source>
</evidence>
<keyword evidence="5" id="KW-0997">Cell inner membrane</keyword>
<sequence>MIIHRYLISEIVKPLAAILGILAALFASYSAAGFLSDAVNGLLPIDILAEMIALKALISLEVLIPVSLFIAVVLAFGKLNGDSEFIAMFALQVTPGRVMRSVLMLSGGLAVLVAGLSLVARPWAYEALHELSRLAELTLDVDAMQAGTFYVGQNGSRVIFLMHRDGPASPARDVFVKRWHDGYAEIIHAKLGYQLAPAKSSGDPQILLSDAHIYELGTEERQTDRTMTASSIIVDPNRHDPAPPEYSSVAASSRDLAASAEPRDIAELQWRFSTPLSTLLLAMLGIPLSRVKPRQSKYEKFGTAILLYSGYYLICTSARTWVQHGVVPAFPGIWWAPGMLALVLLALTFAPGMGLRLRRRWA</sequence>
<comment type="caution">
    <text evidence="10">The sequence shown here is derived from an EMBL/GenBank/DDBJ whole genome shotgun (WGS) entry which is preliminary data.</text>
</comment>
<dbReference type="NCBIfam" id="TIGR04407">
    <property type="entry name" value="LptF_YjgP"/>
    <property type="match status" value="1"/>
</dbReference>
<dbReference type="RefSeq" id="WP_189052101.1">
    <property type="nucleotide sequence ID" value="NZ_BMJQ01000025.1"/>
</dbReference>
<evidence type="ECO:0000256" key="3">
    <source>
        <dbReference type="ARBA" id="ARBA00022448"/>
    </source>
</evidence>
<evidence type="ECO:0000313" key="11">
    <source>
        <dbReference type="Proteomes" id="UP000646365"/>
    </source>
</evidence>
<feature type="transmembrane region" description="Helical" evidence="9">
    <location>
        <begin position="334"/>
        <end position="355"/>
    </location>
</feature>
<dbReference type="GO" id="GO:0015920">
    <property type="term" value="P:lipopolysaccharide transport"/>
    <property type="evidence" value="ECO:0007669"/>
    <property type="project" value="TreeGrafter"/>
</dbReference>
<evidence type="ECO:0000313" key="10">
    <source>
        <dbReference type="EMBL" id="GGF47372.1"/>
    </source>
</evidence>
<comment type="subcellular location">
    <subcellularLocation>
        <location evidence="1">Cell inner membrane</location>
        <topology evidence="1">Multi-pass membrane protein</topology>
    </subcellularLocation>
</comment>
<dbReference type="EMBL" id="BMJQ01000025">
    <property type="protein sequence ID" value="GGF47372.1"/>
    <property type="molecule type" value="Genomic_DNA"/>
</dbReference>
<evidence type="ECO:0000256" key="2">
    <source>
        <dbReference type="ARBA" id="ARBA00014213"/>
    </source>
</evidence>
<evidence type="ECO:0000256" key="9">
    <source>
        <dbReference type="SAM" id="Phobius"/>
    </source>
</evidence>
<evidence type="ECO:0000256" key="7">
    <source>
        <dbReference type="ARBA" id="ARBA00022989"/>
    </source>
</evidence>
<organism evidence="10 11">
    <name type="scientific">Aliidongia dinghuensis</name>
    <dbReference type="NCBI Taxonomy" id="1867774"/>
    <lineage>
        <taxon>Bacteria</taxon>
        <taxon>Pseudomonadati</taxon>
        <taxon>Pseudomonadota</taxon>
        <taxon>Alphaproteobacteria</taxon>
        <taxon>Rhodospirillales</taxon>
        <taxon>Dongiaceae</taxon>
        <taxon>Aliidongia</taxon>
    </lineage>
</organism>
<keyword evidence="4" id="KW-1003">Cell membrane</keyword>
<dbReference type="InterPro" id="IPR030922">
    <property type="entry name" value="LptF"/>
</dbReference>
<evidence type="ECO:0000256" key="5">
    <source>
        <dbReference type="ARBA" id="ARBA00022519"/>
    </source>
</evidence>
<name>A0A8J3E7Q3_9PROT</name>
<feature type="transmembrane region" description="Helical" evidence="9">
    <location>
        <begin position="52"/>
        <end position="77"/>
    </location>
</feature>
<dbReference type="InterPro" id="IPR005495">
    <property type="entry name" value="LptG/LptF_permease"/>
</dbReference>
<dbReference type="PANTHER" id="PTHR33529">
    <property type="entry name" value="SLR0882 PROTEIN-RELATED"/>
    <property type="match status" value="1"/>
</dbReference>
<feature type="transmembrane region" description="Helical" evidence="9">
    <location>
        <begin position="301"/>
        <end position="322"/>
    </location>
</feature>
<keyword evidence="3" id="KW-0813">Transport</keyword>
<dbReference type="GO" id="GO:0043190">
    <property type="term" value="C:ATP-binding cassette (ABC) transporter complex"/>
    <property type="evidence" value="ECO:0007669"/>
    <property type="project" value="InterPro"/>
</dbReference>
<reference evidence="10" key="1">
    <citation type="journal article" date="2014" name="Int. J. Syst. Evol. Microbiol.">
        <title>Complete genome sequence of Corynebacterium casei LMG S-19264T (=DSM 44701T), isolated from a smear-ripened cheese.</title>
        <authorList>
            <consortium name="US DOE Joint Genome Institute (JGI-PGF)"/>
            <person name="Walter F."/>
            <person name="Albersmeier A."/>
            <person name="Kalinowski J."/>
            <person name="Ruckert C."/>
        </authorList>
    </citation>
    <scope>NUCLEOTIDE SEQUENCE</scope>
    <source>
        <strain evidence="10">CGMCC 1.15725</strain>
    </source>
</reference>
<proteinExistence type="predicted"/>
<gene>
    <name evidence="10" type="ORF">GCM10011611_62260</name>
</gene>
<dbReference type="PANTHER" id="PTHR33529:SF7">
    <property type="entry name" value="LIPOPOLYSACCHARIDE EXPORT SYSTEM PERMEASE PROTEIN LPTF"/>
    <property type="match status" value="1"/>
</dbReference>